<keyword evidence="5 8" id="KW-0067">ATP-binding</keyword>
<comment type="caution">
    <text evidence="8">The sequence shown here is derived from an EMBL/GenBank/DDBJ whole genome shotgun (WGS) entry which is preliminary data.</text>
</comment>
<name>A0ABT8GNF5_9BACL</name>
<dbReference type="InterPro" id="IPR003439">
    <property type="entry name" value="ABC_transporter-like_ATP-bd"/>
</dbReference>
<dbReference type="PROSITE" id="PS50893">
    <property type="entry name" value="ABC_TRANSPORTER_2"/>
    <property type="match status" value="1"/>
</dbReference>
<keyword evidence="4" id="KW-0547">Nucleotide-binding</keyword>
<dbReference type="InterPro" id="IPR027417">
    <property type="entry name" value="P-loop_NTPase"/>
</dbReference>
<protein>
    <submittedName>
        <fullName evidence="8">Amino acid ABC transporter ATP-binding protein</fullName>
    </submittedName>
</protein>
<evidence type="ECO:0000256" key="2">
    <source>
        <dbReference type="ARBA" id="ARBA00022448"/>
    </source>
</evidence>
<evidence type="ECO:0000256" key="5">
    <source>
        <dbReference type="ARBA" id="ARBA00022840"/>
    </source>
</evidence>
<dbReference type="PANTHER" id="PTHR43166">
    <property type="entry name" value="AMINO ACID IMPORT ATP-BINDING PROTEIN"/>
    <property type="match status" value="1"/>
</dbReference>
<keyword evidence="2" id="KW-0813">Transport</keyword>
<dbReference type="EMBL" id="JAUHTQ010000002">
    <property type="protein sequence ID" value="MDN4492826.1"/>
    <property type="molecule type" value="Genomic_DNA"/>
</dbReference>
<proteinExistence type="predicted"/>
<evidence type="ECO:0000313" key="8">
    <source>
        <dbReference type="EMBL" id="MDN4492826.1"/>
    </source>
</evidence>
<dbReference type="PROSITE" id="PS00211">
    <property type="entry name" value="ABC_TRANSPORTER_1"/>
    <property type="match status" value="1"/>
</dbReference>
<evidence type="ECO:0000256" key="3">
    <source>
        <dbReference type="ARBA" id="ARBA00022475"/>
    </source>
</evidence>
<dbReference type="GO" id="GO:0005524">
    <property type="term" value="F:ATP binding"/>
    <property type="evidence" value="ECO:0007669"/>
    <property type="project" value="UniProtKB-KW"/>
</dbReference>
<dbReference type="Gene3D" id="3.40.50.300">
    <property type="entry name" value="P-loop containing nucleotide triphosphate hydrolases"/>
    <property type="match status" value="1"/>
</dbReference>
<dbReference type="InterPro" id="IPR003593">
    <property type="entry name" value="AAA+_ATPase"/>
</dbReference>
<evidence type="ECO:0000256" key="6">
    <source>
        <dbReference type="ARBA" id="ARBA00023136"/>
    </source>
</evidence>
<organism evidence="8 9">
    <name type="scientific">Ureibacillus aquaedulcis</name>
    <dbReference type="NCBI Taxonomy" id="3058421"/>
    <lineage>
        <taxon>Bacteria</taxon>
        <taxon>Bacillati</taxon>
        <taxon>Bacillota</taxon>
        <taxon>Bacilli</taxon>
        <taxon>Bacillales</taxon>
        <taxon>Caryophanaceae</taxon>
        <taxon>Ureibacillus</taxon>
    </lineage>
</organism>
<dbReference type="InterPro" id="IPR030679">
    <property type="entry name" value="ABC_ATPase_HisP-typ"/>
</dbReference>
<keyword evidence="3" id="KW-1003">Cell membrane</keyword>
<dbReference type="PANTHER" id="PTHR43166:SF35">
    <property type="entry name" value="L-CYSTINE IMPORT ATP-BINDING PROTEIN TCYN"/>
    <property type="match status" value="1"/>
</dbReference>
<dbReference type="Proteomes" id="UP001172743">
    <property type="component" value="Unassembled WGS sequence"/>
</dbReference>
<dbReference type="InterPro" id="IPR017871">
    <property type="entry name" value="ABC_transporter-like_CS"/>
</dbReference>
<comment type="subcellular location">
    <subcellularLocation>
        <location evidence="1">Cell membrane</location>
        <topology evidence="1">Peripheral membrane protein</topology>
    </subcellularLocation>
</comment>
<dbReference type="Pfam" id="PF00005">
    <property type="entry name" value="ABC_tran"/>
    <property type="match status" value="1"/>
</dbReference>
<dbReference type="InterPro" id="IPR050086">
    <property type="entry name" value="MetN_ABC_transporter-like"/>
</dbReference>
<accession>A0ABT8GNF5</accession>
<evidence type="ECO:0000256" key="4">
    <source>
        <dbReference type="ARBA" id="ARBA00022741"/>
    </source>
</evidence>
<reference evidence="8" key="1">
    <citation type="submission" date="2023-07" db="EMBL/GenBank/DDBJ databases">
        <title>Ureibacillus sp. isolated from freshwater well.</title>
        <authorList>
            <person name="Kirdat K."/>
            <person name="Bhatt A."/>
            <person name="Teware R."/>
            <person name="Bhavsar Y."/>
            <person name="Yadav A."/>
        </authorList>
    </citation>
    <scope>NUCLEOTIDE SEQUENCE</scope>
    <source>
        <strain evidence="8">BA0131</strain>
    </source>
</reference>
<evidence type="ECO:0000256" key="1">
    <source>
        <dbReference type="ARBA" id="ARBA00004202"/>
    </source>
</evidence>
<dbReference type="PIRSF" id="PIRSF039085">
    <property type="entry name" value="ABC_ATPase_HisP"/>
    <property type="match status" value="1"/>
</dbReference>
<dbReference type="SMART" id="SM00382">
    <property type="entry name" value="AAA"/>
    <property type="match status" value="1"/>
</dbReference>
<dbReference type="SUPFAM" id="SSF52540">
    <property type="entry name" value="P-loop containing nucleoside triphosphate hydrolases"/>
    <property type="match status" value="1"/>
</dbReference>
<keyword evidence="6" id="KW-0472">Membrane</keyword>
<sequence>MIKIQNLHKSYGNTAILKGIDVEIKEGEVLAIIGPSGSGKSTFLRCLNFLEKAEKGIIQIDGEEVNLENFHKSQAVKLRGKTGMVFQNYNLFKNKTALHNVSEPLRLTKKISKKQAELIASDMLAEVGLKGKEFNYPVALSGGQQQRVGIARALALNPYVILFDEPTSSLDPELVEEVLNVMKAVIKQGRTMIVVTHEMEFAKDVADRVIFMADGHIVEEGTPKELFENPQNERTKRFLKNYLSLHNFGGVGI</sequence>
<gene>
    <name evidence="8" type="ORF">QYB95_04675</name>
</gene>
<evidence type="ECO:0000259" key="7">
    <source>
        <dbReference type="PROSITE" id="PS50893"/>
    </source>
</evidence>
<keyword evidence="9" id="KW-1185">Reference proteome</keyword>
<dbReference type="RefSeq" id="WP_301137013.1">
    <property type="nucleotide sequence ID" value="NZ_JAUHTQ010000002.1"/>
</dbReference>
<feature type="domain" description="ABC transporter" evidence="7">
    <location>
        <begin position="2"/>
        <end position="239"/>
    </location>
</feature>
<dbReference type="CDD" id="cd03262">
    <property type="entry name" value="ABC_HisP_GlnQ"/>
    <property type="match status" value="1"/>
</dbReference>
<evidence type="ECO:0000313" key="9">
    <source>
        <dbReference type="Proteomes" id="UP001172743"/>
    </source>
</evidence>